<dbReference type="STRING" id="59750.AWC31_35345"/>
<keyword evidence="6" id="KW-1185">Reference proteome</keyword>
<accession>A0A132PUW7</accession>
<dbReference type="RefSeq" id="WP_067843339.1">
    <property type="nucleotide sequence ID" value="NZ_LGTW01000001.1"/>
</dbReference>
<proteinExistence type="inferred from homology"/>
<sequence>MDSVERTGTRTEESTPISEKVSFVIASRNRSAELAAVIHRLLDETECPITVVDNGSEDDSVEAVRRIASRSGGRVVLIGLKSNLGAVGRNIGVAACRTPYIAFCDDDSWWDPQAPARGAAIFDRYPNTAVLAARTEVWPQRRDDPMVEELANSALGHRPDLPGPSILGFLACSAMVRKSAFEAAGGFSEILHFRGEEQLLALDLAALGWHLCYCPELKAIHQPSSQRPATAAQDARSLRNAVLTTWLRRPMRQCVGATGSLLCAAARDGEHARAAAEAMVRLPAVLAHRRTLPAGVEDALAVLERGNGRHR</sequence>
<protein>
    <submittedName>
        <fullName evidence="5">Transferase</fullName>
    </submittedName>
</protein>
<feature type="domain" description="Glycosyltransferase 2-like" evidence="4">
    <location>
        <begin position="22"/>
        <end position="182"/>
    </location>
</feature>
<dbReference type="Proteomes" id="UP000070612">
    <property type="component" value="Unassembled WGS sequence"/>
</dbReference>
<dbReference type="InterPro" id="IPR029044">
    <property type="entry name" value="Nucleotide-diphossugar_trans"/>
</dbReference>
<dbReference type="EMBL" id="LGTW01000001">
    <property type="protein sequence ID" value="KWX26141.1"/>
    <property type="molecule type" value="Genomic_DNA"/>
</dbReference>
<dbReference type="Pfam" id="PF00535">
    <property type="entry name" value="Glycos_transf_2"/>
    <property type="match status" value="1"/>
</dbReference>
<organism evidence="5 6">
    <name type="scientific">Mycolicibacterium wolinskyi</name>
    <dbReference type="NCBI Taxonomy" id="59750"/>
    <lineage>
        <taxon>Bacteria</taxon>
        <taxon>Bacillati</taxon>
        <taxon>Actinomycetota</taxon>
        <taxon>Actinomycetes</taxon>
        <taxon>Mycobacteriales</taxon>
        <taxon>Mycobacteriaceae</taxon>
        <taxon>Mycolicibacterium</taxon>
    </lineage>
</organism>
<keyword evidence="3 5" id="KW-0808">Transferase</keyword>
<dbReference type="CDD" id="cd00761">
    <property type="entry name" value="Glyco_tranf_GTA_type"/>
    <property type="match status" value="1"/>
</dbReference>
<dbReference type="InterPro" id="IPR050834">
    <property type="entry name" value="Glycosyltransf_2"/>
</dbReference>
<dbReference type="PATRIC" id="fig|59750.3.peg.527"/>
<gene>
    <name evidence="5" type="ORF">AFM11_02570</name>
</gene>
<dbReference type="PANTHER" id="PTHR43685:SF5">
    <property type="entry name" value="GLYCOSYLTRANSFERASE EPSE-RELATED"/>
    <property type="match status" value="1"/>
</dbReference>
<evidence type="ECO:0000259" key="4">
    <source>
        <dbReference type="Pfam" id="PF00535"/>
    </source>
</evidence>
<dbReference type="PANTHER" id="PTHR43685">
    <property type="entry name" value="GLYCOSYLTRANSFERASE"/>
    <property type="match status" value="1"/>
</dbReference>
<evidence type="ECO:0000313" key="6">
    <source>
        <dbReference type="Proteomes" id="UP000070612"/>
    </source>
</evidence>
<dbReference type="AlphaFoldDB" id="A0A132PUW7"/>
<dbReference type="InterPro" id="IPR001173">
    <property type="entry name" value="Glyco_trans_2-like"/>
</dbReference>
<keyword evidence="2" id="KW-0328">Glycosyltransferase</keyword>
<comment type="caution">
    <text evidence="5">The sequence shown here is derived from an EMBL/GenBank/DDBJ whole genome shotgun (WGS) entry which is preliminary data.</text>
</comment>
<evidence type="ECO:0000313" key="5">
    <source>
        <dbReference type="EMBL" id="KWX26141.1"/>
    </source>
</evidence>
<dbReference type="GO" id="GO:0016757">
    <property type="term" value="F:glycosyltransferase activity"/>
    <property type="evidence" value="ECO:0007669"/>
    <property type="project" value="UniProtKB-KW"/>
</dbReference>
<evidence type="ECO:0000256" key="2">
    <source>
        <dbReference type="ARBA" id="ARBA00022676"/>
    </source>
</evidence>
<dbReference type="SUPFAM" id="SSF53448">
    <property type="entry name" value="Nucleotide-diphospho-sugar transferases"/>
    <property type="match status" value="1"/>
</dbReference>
<comment type="similarity">
    <text evidence="1">Belongs to the glycosyltransferase 2 family.</text>
</comment>
<dbReference type="Gene3D" id="3.90.550.10">
    <property type="entry name" value="Spore Coat Polysaccharide Biosynthesis Protein SpsA, Chain A"/>
    <property type="match status" value="1"/>
</dbReference>
<evidence type="ECO:0000256" key="1">
    <source>
        <dbReference type="ARBA" id="ARBA00006739"/>
    </source>
</evidence>
<name>A0A132PUW7_9MYCO</name>
<reference evidence="5 6" key="1">
    <citation type="submission" date="2015-07" db="EMBL/GenBank/DDBJ databases">
        <title>A draft genome sequence of Mycobacterium wolinskyi.</title>
        <authorList>
            <person name="de Man T.J."/>
            <person name="Perry K.A."/>
            <person name="Coulliette A.D."/>
            <person name="Jensen B."/>
            <person name="Toney N.C."/>
            <person name="Limbago B.M."/>
            <person name="Noble-Wang J."/>
        </authorList>
    </citation>
    <scope>NUCLEOTIDE SEQUENCE [LARGE SCALE GENOMIC DNA]</scope>
    <source>
        <strain evidence="5 6">CDC_01</strain>
    </source>
</reference>
<evidence type="ECO:0000256" key="3">
    <source>
        <dbReference type="ARBA" id="ARBA00022679"/>
    </source>
</evidence>